<dbReference type="EMBL" id="KL142381">
    <property type="protein sequence ID" value="KDR75009.1"/>
    <property type="molecule type" value="Genomic_DNA"/>
</dbReference>
<evidence type="ECO:0000313" key="6">
    <source>
        <dbReference type="Proteomes" id="UP000027222"/>
    </source>
</evidence>
<protein>
    <recommendedName>
        <fullName evidence="7">DH domain-containing protein</fullName>
    </recommendedName>
</protein>
<dbReference type="AlphaFoldDB" id="A0A067T528"/>
<dbReference type="Gene3D" id="2.30.29.30">
    <property type="entry name" value="Pleckstrin-homology domain (PH domain)/Phosphotyrosine-binding domain (PTB)"/>
    <property type="match status" value="1"/>
</dbReference>
<dbReference type="CDD" id="cd13246">
    <property type="entry name" value="PH_Scd1"/>
    <property type="match status" value="1"/>
</dbReference>
<feature type="compositionally biased region" description="Polar residues" evidence="2">
    <location>
        <begin position="187"/>
        <end position="215"/>
    </location>
</feature>
<dbReference type="InterPro" id="IPR053793">
    <property type="entry name" value="PB1-like"/>
</dbReference>
<dbReference type="STRING" id="685588.A0A067T528"/>
<dbReference type="GO" id="GO:0005634">
    <property type="term" value="C:nucleus"/>
    <property type="evidence" value="ECO:0007669"/>
    <property type="project" value="TreeGrafter"/>
</dbReference>
<feature type="compositionally biased region" description="Polar residues" evidence="2">
    <location>
        <begin position="747"/>
        <end position="788"/>
    </location>
</feature>
<dbReference type="SUPFAM" id="SSF54277">
    <property type="entry name" value="CAD &amp; PB1 domains"/>
    <property type="match status" value="1"/>
</dbReference>
<feature type="compositionally biased region" description="Basic and acidic residues" evidence="2">
    <location>
        <begin position="695"/>
        <end position="712"/>
    </location>
</feature>
<feature type="compositionally biased region" description="Polar residues" evidence="2">
    <location>
        <begin position="810"/>
        <end position="831"/>
    </location>
</feature>
<evidence type="ECO:0000259" key="3">
    <source>
        <dbReference type="PROSITE" id="PS50010"/>
    </source>
</evidence>
<keyword evidence="6" id="KW-1185">Reference proteome</keyword>
<dbReference type="GO" id="GO:0005737">
    <property type="term" value="C:cytoplasm"/>
    <property type="evidence" value="ECO:0007669"/>
    <property type="project" value="TreeGrafter"/>
</dbReference>
<feature type="compositionally biased region" description="Polar residues" evidence="2">
    <location>
        <begin position="892"/>
        <end position="902"/>
    </location>
</feature>
<feature type="compositionally biased region" description="Polar residues" evidence="2">
    <location>
        <begin position="672"/>
        <end position="692"/>
    </location>
</feature>
<feature type="region of interest" description="Disordered" evidence="2">
    <location>
        <begin position="175"/>
        <end position="215"/>
    </location>
</feature>
<dbReference type="PROSITE" id="PS51745">
    <property type="entry name" value="PB1"/>
    <property type="match status" value="1"/>
</dbReference>
<dbReference type="GO" id="GO:0043332">
    <property type="term" value="C:mating projection tip"/>
    <property type="evidence" value="ECO:0007669"/>
    <property type="project" value="TreeGrafter"/>
</dbReference>
<dbReference type="GO" id="GO:0031106">
    <property type="term" value="P:septin ring organization"/>
    <property type="evidence" value="ECO:0007669"/>
    <property type="project" value="TreeGrafter"/>
</dbReference>
<feature type="domain" description="PB1" evidence="4">
    <location>
        <begin position="928"/>
        <end position="1011"/>
    </location>
</feature>
<feature type="compositionally biased region" description="Low complexity" evidence="2">
    <location>
        <begin position="873"/>
        <end position="891"/>
    </location>
</feature>
<evidence type="ECO:0008006" key="7">
    <source>
        <dbReference type="Google" id="ProtNLM"/>
    </source>
</evidence>
<dbReference type="PROSITE" id="PS50010">
    <property type="entry name" value="DH_2"/>
    <property type="match status" value="1"/>
</dbReference>
<name>A0A067T528_GALM3</name>
<dbReference type="SMART" id="SM00666">
    <property type="entry name" value="PB1"/>
    <property type="match status" value="1"/>
</dbReference>
<dbReference type="SUPFAM" id="SSF48065">
    <property type="entry name" value="DBL homology domain (DH-domain)"/>
    <property type="match status" value="1"/>
</dbReference>
<dbReference type="Pfam" id="PF15411">
    <property type="entry name" value="PH_10"/>
    <property type="match status" value="1"/>
</dbReference>
<gene>
    <name evidence="5" type="ORF">GALMADRAFT_211345</name>
</gene>
<dbReference type="GO" id="GO:0005085">
    <property type="term" value="F:guanyl-nucleotide exchange factor activity"/>
    <property type="evidence" value="ECO:0007669"/>
    <property type="project" value="InterPro"/>
</dbReference>
<feature type="region of interest" description="Disordered" evidence="2">
    <location>
        <begin position="570"/>
        <end position="930"/>
    </location>
</feature>
<feature type="compositionally biased region" description="Low complexity" evidence="2">
    <location>
        <begin position="793"/>
        <end position="809"/>
    </location>
</feature>
<dbReference type="PANTHER" id="PTHR47339">
    <property type="entry name" value="CELL DIVISION CONTROL PROTEIN 24"/>
    <property type="match status" value="1"/>
</dbReference>
<reference evidence="6" key="1">
    <citation type="journal article" date="2014" name="Proc. Natl. Acad. Sci. U.S.A.">
        <title>Extensive sampling of basidiomycete genomes demonstrates inadequacy of the white-rot/brown-rot paradigm for wood decay fungi.</title>
        <authorList>
            <person name="Riley R."/>
            <person name="Salamov A.A."/>
            <person name="Brown D.W."/>
            <person name="Nagy L.G."/>
            <person name="Floudas D."/>
            <person name="Held B.W."/>
            <person name="Levasseur A."/>
            <person name="Lombard V."/>
            <person name="Morin E."/>
            <person name="Otillar R."/>
            <person name="Lindquist E.A."/>
            <person name="Sun H."/>
            <person name="LaButti K.M."/>
            <person name="Schmutz J."/>
            <person name="Jabbour D."/>
            <person name="Luo H."/>
            <person name="Baker S.E."/>
            <person name="Pisabarro A.G."/>
            <person name="Walton J.D."/>
            <person name="Blanchette R.A."/>
            <person name="Henrissat B."/>
            <person name="Martin F."/>
            <person name="Cullen D."/>
            <person name="Hibbett D.S."/>
            <person name="Grigoriev I.V."/>
        </authorList>
    </citation>
    <scope>NUCLEOTIDE SEQUENCE [LARGE SCALE GENOMIC DNA]</scope>
    <source>
        <strain evidence="6">CBS 339.88</strain>
    </source>
</reference>
<evidence type="ECO:0000259" key="4">
    <source>
        <dbReference type="PROSITE" id="PS51745"/>
    </source>
</evidence>
<dbReference type="Pfam" id="PF00564">
    <property type="entry name" value="PB1"/>
    <property type="match status" value="1"/>
</dbReference>
<proteinExistence type="predicted"/>
<sequence>MASVAGRKKSIVSTTGLLIDTNANNTLLNKAASQSTSLYQQCSSLRARLLRIRGFAHYFSASSPDSRQSTDPVTQLWDLFSSGTPLCYIFDQLPEEAGFKKLNNSSFNQEQYDANPDRAKKHAIALFAMQIRTPNVMQEIPGCELFTVTDLWDRNSTDGLVKVINTVTAIVNHLPPDAFEQSPPSPQSMQEYGSTDSLSDTLVSQQPSNPKDSAQNNIIKEMVETERKYVQDLEIMQKYSTALSHANLMDQDTIHLLFPNLNKLLNFQRKFLIRLESTAELPWQEQRWGQHFLESEDEFIVYEPYCANYTNATELMLANEQNLVPLNHLINVKGELPGLLIKPIQRICKYPLLLDSLLKACSPSSYAHYDELKRGSDAAKRITDKINEAQRRAENELTVKSLHSRIDDWKGHHLENFGELLLDDVFVVTKSDIDREYHVFLFERIILCCKEALAQPAKNGKGVNKNGSILKKQPTPLPLTTLPGGNGATQKNTPLLLKGRIFLGNVTQAVPVPARPSSTIGIPIHYPLAVWWKGDDDLEYFTLRCRREDQMRQWEATINRLIKEAAQRRATERTGAGMSRIVTANSTNPSPQTRLVNSHYSTSSSAPMSMYSQSSQPSTVRSRPSYSNYEYDEQSSYTTAASSYGSGPKGYPPHDGFDFEPDEDDLEDYPPTTYSASGRGTPISRRTPNSLSMPPERESSTGYDKPRAHTEGVDGPNMSQWRSNGLPPLPSASMQSANGSLRPITPRMTSAMSANSYASDASFGNSPVPRSSTTQRPPLRSQFSSTRLRSGYESPNSTSSSSRARAETPTLNVNNLAAPTVNRSRSASQPSAYVPQQKAMPPPPLPHSQSHWSRDHRQANGVPTNVPSGKRGSGSSQSTGESSDYSPNSSSPITPFGSSESSLGGVGIRNSRSQGFDSATGNHPPSPPVKVKVHFHEDIFVIQVPRSTEYGDLVEKVGRKIRLCGPRREDGPLRVKYRDEDGDMISLGSTEDVQMAFEQYRPGGQVTLFVT</sequence>
<dbReference type="GO" id="GO:0000935">
    <property type="term" value="C:division septum"/>
    <property type="evidence" value="ECO:0007669"/>
    <property type="project" value="TreeGrafter"/>
</dbReference>
<dbReference type="SMART" id="SM00325">
    <property type="entry name" value="RhoGEF"/>
    <property type="match status" value="1"/>
</dbReference>
<dbReference type="GO" id="GO:0030010">
    <property type="term" value="P:establishment of cell polarity"/>
    <property type="evidence" value="ECO:0007669"/>
    <property type="project" value="TreeGrafter"/>
</dbReference>
<dbReference type="Pfam" id="PF00621">
    <property type="entry name" value="RhoGEF"/>
    <property type="match status" value="1"/>
</dbReference>
<dbReference type="OrthoDB" id="1594986at2759"/>
<organism evidence="5 6">
    <name type="scientific">Galerina marginata (strain CBS 339.88)</name>
    <dbReference type="NCBI Taxonomy" id="685588"/>
    <lineage>
        <taxon>Eukaryota</taxon>
        <taxon>Fungi</taxon>
        <taxon>Dikarya</taxon>
        <taxon>Basidiomycota</taxon>
        <taxon>Agaricomycotina</taxon>
        <taxon>Agaricomycetes</taxon>
        <taxon>Agaricomycetidae</taxon>
        <taxon>Agaricales</taxon>
        <taxon>Agaricineae</taxon>
        <taxon>Strophariaceae</taxon>
        <taxon>Galerina</taxon>
    </lineage>
</organism>
<feature type="compositionally biased region" description="Polar residues" evidence="2">
    <location>
        <begin position="910"/>
        <end position="923"/>
    </location>
</feature>
<keyword evidence="1" id="KW-0175">Coiled coil</keyword>
<dbReference type="InterPro" id="IPR035899">
    <property type="entry name" value="DBL_dom_sf"/>
</dbReference>
<dbReference type="Gene3D" id="1.20.900.10">
    <property type="entry name" value="Dbl homology (DH) domain"/>
    <property type="match status" value="1"/>
</dbReference>
<feature type="domain" description="DH" evidence="3">
    <location>
        <begin position="214"/>
        <end position="389"/>
    </location>
</feature>
<dbReference type="CDD" id="cd05992">
    <property type="entry name" value="PB1"/>
    <property type="match status" value="1"/>
</dbReference>
<feature type="coiled-coil region" evidence="1">
    <location>
        <begin position="372"/>
        <end position="399"/>
    </location>
</feature>
<dbReference type="InterPro" id="IPR053026">
    <property type="entry name" value="CDC42_GEF"/>
</dbReference>
<dbReference type="Pfam" id="PF06395">
    <property type="entry name" value="CDC24"/>
    <property type="match status" value="1"/>
</dbReference>
<feature type="region of interest" description="Disordered" evidence="2">
    <location>
        <begin position="464"/>
        <end position="485"/>
    </location>
</feature>
<dbReference type="Gene3D" id="3.10.20.90">
    <property type="entry name" value="Phosphatidylinositol 3-kinase Catalytic Subunit, Chain A, domain 1"/>
    <property type="match status" value="1"/>
</dbReference>
<feature type="compositionally biased region" description="Low complexity" evidence="2">
    <location>
        <begin position="598"/>
        <end position="619"/>
    </location>
</feature>
<feature type="compositionally biased region" description="Polar residues" evidence="2">
    <location>
        <begin position="582"/>
        <end position="596"/>
    </location>
</feature>
<accession>A0A067T528</accession>
<evidence type="ECO:0000256" key="1">
    <source>
        <dbReference type="SAM" id="Coils"/>
    </source>
</evidence>
<evidence type="ECO:0000256" key="2">
    <source>
        <dbReference type="SAM" id="MobiDB-lite"/>
    </source>
</evidence>
<feature type="compositionally biased region" description="Low complexity" evidence="2">
    <location>
        <begin position="635"/>
        <end position="646"/>
    </location>
</feature>
<dbReference type="InterPro" id="IPR000219">
    <property type="entry name" value="DH_dom"/>
</dbReference>
<dbReference type="InterPro" id="IPR010481">
    <property type="entry name" value="Cdc24/Scd1_N"/>
</dbReference>
<dbReference type="SUPFAM" id="SSF50729">
    <property type="entry name" value="PH domain-like"/>
    <property type="match status" value="1"/>
</dbReference>
<dbReference type="InterPro" id="IPR011993">
    <property type="entry name" value="PH-like_dom_sf"/>
</dbReference>
<dbReference type="InterPro" id="IPR000270">
    <property type="entry name" value="PB1_dom"/>
</dbReference>
<dbReference type="InterPro" id="IPR033511">
    <property type="entry name" value="Cdc24/Scd1_PH_dom"/>
</dbReference>
<feature type="compositionally biased region" description="Acidic residues" evidence="2">
    <location>
        <begin position="658"/>
        <end position="668"/>
    </location>
</feature>
<dbReference type="HOGENOM" id="CLU_007879_0_0_1"/>
<evidence type="ECO:0000313" key="5">
    <source>
        <dbReference type="EMBL" id="KDR75009.1"/>
    </source>
</evidence>
<dbReference type="PANTHER" id="PTHR47339:SF1">
    <property type="entry name" value="CELL DIVISION CONTROL PROTEIN 24"/>
    <property type="match status" value="1"/>
</dbReference>
<dbReference type="CDD" id="cd00160">
    <property type="entry name" value="RhoGEF"/>
    <property type="match status" value="1"/>
</dbReference>
<dbReference type="Proteomes" id="UP000027222">
    <property type="component" value="Unassembled WGS sequence"/>
</dbReference>